<evidence type="ECO:0000313" key="1">
    <source>
        <dbReference type="EMBL" id="OKS85468.1"/>
    </source>
</evidence>
<evidence type="ECO:0000313" key="2">
    <source>
        <dbReference type="Proteomes" id="UP000186720"/>
    </source>
</evidence>
<name>A0A1Q5ZUV6_9SPHI</name>
<protein>
    <submittedName>
        <fullName evidence="1">Uncharacterized protein</fullName>
    </submittedName>
</protein>
<proteinExistence type="predicted"/>
<dbReference type="EMBL" id="MPPL01000001">
    <property type="protein sequence ID" value="OKS85468.1"/>
    <property type="molecule type" value="Genomic_DNA"/>
</dbReference>
<reference evidence="1 2" key="1">
    <citation type="submission" date="2016-11" db="EMBL/GenBank/DDBJ databases">
        <title>Whole Genome Sequencing of Mucilaginibacter polytrichastri RG4-7(T) isolated from the moss sample.</title>
        <authorList>
            <person name="Li Y."/>
        </authorList>
    </citation>
    <scope>NUCLEOTIDE SEQUENCE [LARGE SCALE GENOMIC DNA]</scope>
    <source>
        <strain evidence="1 2">RG4-7</strain>
    </source>
</reference>
<keyword evidence="2" id="KW-1185">Reference proteome</keyword>
<dbReference type="Proteomes" id="UP000186720">
    <property type="component" value="Unassembled WGS sequence"/>
</dbReference>
<sequence length="82" mass="9682">MTTYQGTCTYQFDNRTTIDFKGCFIEFEVQKKGREGNEYAVPNKVYSGDMNKFTEYAGKPPYKNCKVKNKQVFIDTCIFLYW</sequence>
<comment type="caution">
    <text evidence="1">The sequence shown here is derived from an EMBL/GenBank/DDBJ whole genome shotgun (WGS) entry which is preliminary data.</text>
</comment>
<accession>A0A1Q5ZUV6</accession>
<gene>
    <name evidence="1" type="ORF">RG47T_0914</name>
</gene>
<dbReference type="AlphaFoldDB" id="A0A1Q5ZUV6"/>
<organism evidence="1 2">
    <name type="scientific">Mucilaginibacter polytrichastri</name>
    <dbReference type="NCBI Taxonomy" id="1302689"/>
    <lineage>
        <taxon>Bacteria</taxon>
        <taxon>Pseudomonadati</taxon>
        <taxon>Bacteroidota</taxon>
        <taxon>Sphingobacteriia</taxon>
        <taxon>Sphingobacteriales</taxon>
        <taxon>Sphingobacteriaceae</taxon>
        <taxon>Mucilaginibacter</taxon>
    </lineage>
</organism>